<gene>
    <name evidence="1" type="ORF">I551_4051</name>
</gene>
<proteinExistence type="predicted"/>
<reference evidence="1 2" key="1">
    <citation type="submission" date="2014-01" db="EMBL/GenBank/DDBJ databases">
        <authorList>
            <person name="Dobos K."/>
            <person name="Lenaerts A."/>
            <person name="Ordway D."/>
            <person name="DeGroote M.A."/>
            <person name="Parker T."/>
            <person name="Sizemore C."/>
            <person name="Tallon L.J."/>
            <person name="Sadzewicz L.K."/>
            <person name="Sengamalay N."/>
            <person name="Fraser C.M."/>
            <person name="Hine E."/>
            <person name="Shefchek K.A."/>
            <person name="Das S.P."/>
            <person name="Tettelin H."/>
        </authorList>
    </citation>
    <scope>NUCLEOTIDE SEQUENCE [LARGE SCALE GENOMIC DNA]</scope>
    <source>
        <strain evidence="1 2">Harvey</strain>
    </source>
</reference>
<dbReference type="Proteomes" id="UP000020681">
    <property type="component" value="Unassembled WGS sequence"/>
</dbReference>
<evidence type="ECO:0000313" key="2">
    <source>
        <dbReference type="Proteomes" id="UP000020681"/>
    </source>
</evidence>
<organism evidence="1 2">
    <name type="scientific">Mycobacterium ulcerans str. Harvey</name>
    <dbReference type="NCBI Taxonomy" id="1299332"/>
    <lineage>
        <taxon>Bacteria</taxon>
        <taxon>Bacillati</taxon>
        <taxon>Actinomycetota</taxon>
        <taxon>Actinomycetes</taxon>
        <taxon>Mycobacteriales</taxon>
        <taxon>Mycobacteriaceae</taxon>
        <taxon>Mycobacterium</taxon>
        <taxon>Mycobacterium ulcerans group</taxon>
    </lineage>
</organism>
<accession>A0ABP3AHJ4</accession>
<name>A0ABP3AHJ4_MYCUL</name>
<keyword evidence="2" id="KW-1185">Reference proteome</keyword>
<dbReference type="EMBL" id="JAOL01000120">
    <property type="protein sequence ID" value="EUA89532.1"/>
    <property type="molecule type" value="Genomic_DNA"/>
</dbReference>
<protein>
    <submittedName>
        <fullName evidence="1">Uncharacterized protein</fullName>
    </submittedName>
</protein>
<comment type="caution">
    <text evidence="1">The sequence shown here is derived from an EMBL/GenBank/DDBJ whole genome shotgun (WGS) entry which is preliminary data.</text>
</comment>
<sequence>MAARAKPIQFAALPHDDVMEVGRPAGAPVRRRIAKNEQ</sequence>
<evidence type="ECO:0000313" key="1">
    <source>
        <dbReference type="EMBL" id="EUA89532.1"/>
    </source>
</evidence>